<feature type="region of interest" description="Disordered" evidence="1">
    <location>
        <begin position="1"/>
        <end position="52"/>
    </location>
</feature>
<dbReference type="EMBL" id="BRXW01000421">
    <property type="protein sequence ID" value="GMH52962.1"/>
    <property type="molecule type" value="Genomic_DNA"/>
</dbReference>
<accession>A0A9W6ZEK2</accession>
<organism evidence="2 3">
    <name type="scientific">Triparma laevis f. longispina</name>
    <dbReference type="NCBI Taxonomy" id="1714387"/>
    <lineage>
        <taxon>Eukaryota</taxon>
        <taxon>Sar</taxon>
        <taxon>Stramenopiles</taxon>
        <taxon>Ochrophyta</taxon>
        <taxon>Bolidophyceae</taxon>
        <taxon>Parmales</taxon>
        <taxon>Triparmaceae</taxon>
        <taxon>Triparma</taxon>
    </lineage>
</organism>
<gene>
    <name evidence="2" type="ORF">TrLO_g10255</name>
</gene>
<evidence type="ECO:0000313" key="3">
    <source>
        <dbReference type="Proteomes" id="UP001165122"/>
    </source>
</evidence>
<sequence length="114" mass="12323">MRSFSHMGNLYKNDARGARRRRRSVNKPAANLEPAAESVARSLTPASAKKVATPEPLKAGFDWSAASNLFSCVSETGRSNVFSCAAQSGEQMQGTPTWPKGEVNMLDLISTPEH</sequence>
<name>A0A9W6ZEK2_9STRA</name>
<keyword evidence="3" id="KW-1185">Reference proteome</keyword>
<evidence type="ECO:0000313" key="2">
    <source>
        <dbReference type="EMBL" id="GMH52962.1"/>
    </source>
</evidence>
<reference evidence="3" key="1">
    <citation type="journal article" date="2023" name="Commun. Biol.">
        <title>Genome analysis of Parmales, the sister group of diatoms, reveals the evolutionary specialization of diatoms from phago-mixotrophs to photoautotrophs.</title>
        <authorList>
            <person name="Ban H."/>
            <person name="Sato S."/>
            <person name="Yoshikawa S."/>
            <person name="Yamada K."/>
            <person name="Nakamura Y."/>
            <person name="Ichinomiya M."/>
            <person name="Sato N."/>
            <person name="Blanc-Mathieu R."/>
            <person name="Endo H."/>
            <person name="Kuwata A."/>
            <person name="Ogata H."/>
        </authorList>
    </citation>
    <scope>NUCLEOTIDE SEQUENCE [LARGE SCALE GENOMIC DNA]</scope>
    <source>
        <strain evidence="3">NIES 3700</strain>
    </source>
</reference>
<evidence type="ECO:0000256" key="1">
    <source>
        <dbReference type="SAM" id="MobiDB-lite"/>
    </source>
</evidence>
<dbReference type="OrthoDB" id="193672at2759"/>
<proteinExistence type="predicted"/>
<comment type="caution">
    <text evidence="2">The sequence shown here is derived from an EMBL/GenBank/DDBJ whole genome shotgun (WGS) entry which is preliminary data.</text>
</comment>
<dbReference type="AlphaFoldDB" id="A0A9W6ZEK2"/>
<protein>
    <submittedName>
        <fullName evidence="2">Uncharacterized protein</fullName>
    </submittedName>
</protein>
<dbReference type="Proteomes" id="UP001165122">
    <property type="component" value="Unassembled WGS sequence"/>
</dbReference>